<sequence length="67" mass="7086">MKKSETKGWMTGSGSIDNGGFLLKTSVFPISLGSKKTKSGLVTPASFKIPQQPTPTPTSSTKGARDW</sequence>
<name>A0AAD3XUT3_NEPGR</name>
<keyword evidence="3" id="KW-1185">Reference proteome</keyword>
<dbReference type="EMBL" id="BSYO01000017">
    <property type="protein sequence ID" value="GMH17145.1"/>
    <property type="molecule type" value="Genomic_DNA"/>
</dbReference>
<organism evidence="2 3">
    <name type="scientific">Nepenthes gracilis</name>
    <name type="common">Slender pitcher plant</name>
    <dbReference type="NCBI Taxonomy" id="150966"/>
    <lineage>
        <taxon>Eukaryota</taxon>
        <taxon>Viridiplantae</taxon>
        <taxon>Streptophyta</taxon>
        <taxon>Embryophyta</taxon>
        <taxon>Tracheophyta</taxon>
        <taxon>Spermatophyta</taxon>
        <taxon>Magnoliopsida</taxon>
        <taxon>eudicotyledons</taxon>
        <taxon>Gunneridae</taxon>
        <taxon>Pentapetalae</taxon>
        <taxon>Caryophyllales</taxon>
        <taxon>Nepenthaceae</taxon>
        <taxon>Nepenthes</taxon>
    </lineage>
</organism>
<comment type="caution">
    <text evidence="2">The sequence shown here is derived from an EMBL/GenBank/DDBJ whole genome shotgun (WGS) entry which is preliminary data.</text>
</comment>
<gene>
    <name evidence="2" type="ORF">Nepgr_018986</name>
</gene>
<evidence type="ECO:0000313" key="2">
    <source>
        <dbReference type="EMBL" id="GMH17145.1"/>
    </source>
</evidence>
<proteinExistence type="predicted"/>
<evidence type="ECO:0000256" key="1">
    <source>
        <dbReference type="SAM" id="MobiDB-lite"/>
    </source>
</evidence>
<reference evidence="2" key="1">
    <citation type="submission" date="2023-05" db="EMBL/GenBank/DDBJ databases">
        <title>Nepenthes gracilis genome sequencing.</title>
        <authorList>
            <person name="Fukushima K."/>
        </authorList>
    </citation>
    <scope>NUCLEOTIDE SEQUENCE</scope>
    <source>
        <strain evidence="2">SING2019-196</strain>
    </source>
</reference>
<dbReference type="Proteomes" id="UP001279734">
    <property type="component" value="Unassembled WGS sequence"/>
</dbReference>
<dbReference type="AlphaFoldDB" id="A0AAD3XUT3"/>
<evidence type="ECO:0000313" key="3">
    <source>
        <dbReference type="Proteomes" id="UP001279734"/>
    </source>
</evidence>
<accession>A0AAD3XUT3</accession>
<protein>
    <submittedName>
        <fullName evidence="2">Uncharacterized protein</fullName>
    </submittedName>
</protein>
<feature type="region of interest" description="Disordered" evidence="1">
    <location>
        <begin position="43"/>
        <end position="67"/>
    </location>
</feature>